<name>A0A6A8GCS1_9EURY</name>
<evidence type="ECO:0000256" key="1">
    <source>
        <dbReference type="SAM" id="Coils"/>
    </source>
</evidence>
<dbReference type="AlphaFoldDB" id="A0A6A8GCS1"/>
<feature type="transmembrane region" description="Helical" evidence="2">
    <location>
        <begin position="232"/>
        <end position="253"/>
    </location>
</feature>
<evidence type="ECO:0000256" key="2">
    <source>
        <dbReference type="SAM" id="Phobius"/>
    </source>
</evidence>
<keyword evidence="4" id="KW-1185">Reference proteome</keyword>
<gene>
    <name evidence="3" type="ORF">GJR96_03190</name>
</gene>
<feature type="coiled-coil region" evidence="1">
    <location>
        <begin position="260"/>
        <end position="287"/>
    </location>
</feature>
<comment type="caution">
    <text evidence="3">The sequence shown here is derived from an EMBL/GenBank/DDBJ whole genome shotgun (WGS) entry which is preliminary data.</text>
</comment>
<feature type="transmembrane region" description="Helical" evidence="2">
    <location>
        <begin position="50"/>
        <end position="75"/>
    </location>
</feature>
<keyword evidence="2" id="KW-0812">Transmembrane</keyword>
<sequence>MHVDQSRFWVTSAVDVARNHVDSPVLASILAIGWLPIALSIVAIDTSEATVLFVVAQTLAALMVVFGPFDVWYYYRRLLPAFFENVDDIVEPGQDDELRALAEKYDRFFTQRWWAITLPWTLLVVLVFFASEGHIANQGITSPVEYTAYFGFFVYWGLFSGLGFHGGLLTVRLIKEFSEEIDLEIDPLYPDGLGGLSLVGQFAIRTTLILSTGSLAMPLSFELASQIGLAEAVYLGVGLYVVLIALVFIYPTYKVNRRAQRLREDVLEEYRTKIRRLEAELAKLEAAGRPGASLEESHSLYLEIDRTRQEFRDFRDVQLYPLSVSILIQLLSSLFLPVLFIIFDIYLSRLI</sequence>
<feature type="transmembrane region" description="Helical" evidence="2">
    <location>
        <begin position="319"/>
        <end position="343"/>
    </location>
</feature>
<evidence type="ECO:0000313" key="3">
    <source>
        <dbReference type="EMBL" id="MRX20963.1"/>
    </source>
</evidence>
<dbReference type="RefSeq" id="WP_151161607.1">
    <property type="nucleotide sequence ID" value="NZ_WKJO01000001.1"/>
</dbReference>
<keyword evidence="2" id="KW-1133">Transmembrane helix</keyword>
<feature type="transmembrane region" description="Helical" evidence="2">
    <location>
        <begin position="113"/>
        <end position="130"/>
    </location>
</feature>
<protein>
    <submittedName>
        <fullName evidence="3">Uncharacterized protein</fullName>
    </submittedName>
</protein>
<evidence type="ECO:0000313" key="4">
    <source>
        <dbReference type="Proteomes" id="UP000439022"/>
    </source>
</evidence>
<feature type="transmembrane region" description="Helical" evidence="2">
    <location>
        <begin position="25"/>
        <end position="44"/>
    </location>
</feature>
<accession>A0A6A8GCS1</accession>
<dbReference type="Proteomes" id="UP000439022">
    <property type="component" value="Unassembled WGS sequence"/>
</dbReference>
<keyword evidence="2" id="KW-0472">Membrane</keyword>
<feature type="transmembrane region" description="Helical" evidence="2">
    <location>
        <begin position="150"/>
        <end position="171"/>
    </location>
</feature>
<keyword evidence="1" id="KW-0175">Coiled coil</keyword>
<reference evidence="3 4" key="1">
    <citation type="submission" date="2019-11" db="EMBL/GenBank/DDBJ databases">
        <title>Whole genome sequence of Haloferax sp. MBLA0076.</title>
        <authorList>
            <person name="Seo M.-J."/>
            <person name="Cho E.-S."/>
        </authorList>
    </citation>
    <scope>NUCLEOTIDE SEQUENCE [LARGE SCALE GENOMIC DNA]</scope>
    <source>
        <strain evidence="3 4">MBLA0076</strain>
    </source>
</reference>
<dbReference type="EMBL" id="WKJO01000001">
    <property type="protein sequence ID" value="MRX20963.1"/>
    <property type="molecule type" value="Genomic_DNA"/>
</dbReference>
<proteinExistence type="predicted"/>
<organism evidence="3 4">
    <name type="scientific">Haloferax litoreum</name>
    <dbReference type="NCBI Taxonomy" id="2666140"/>
    <lineage>
        <taxon>Archaea</taxon>
        <taxon>Methanobacteriati</taxon>
        <taxon>Methanobacteriota</taxon>
        <taxon>Stenosarchaea group</taxon>
        <taxon>Halobacteria</taxon>
        <taxon>Halobacteriales</taxon>
        <taxon>Haloferacaceae</taxon>
        <taxon>Haloferax</taxon>
    </lineage>
</organism>